<accession>A0A7D9EB67</accession>
<evidence type="ECO:0000313" key="3">
    <source>
        <dbReference type="Proteomes" id="UP001152795"/>
    </source>
</evidence>
<proteinExistence type="predicted"/>
<reference evidence="2" key="1">
    <citation type="submission" date="2020-04" db="EMBL/GenBank/DDBJ databases">
        <authorList>
            <person name="Alioto T."/>
            <person name="Alioto T."/>
            <person name="Gomez Garrido J."/>
        </authorList>
    </citation>
    <scope>NUCLEOTIDE SEQUENCE</scope>
    <source>
        <strain evidence="2">A484AB</strain>
    </source>
</reference>
<comment type="caution">
    <text evidence="2">The sequence shown here is derived from an EMBL/GenBank/DDBJ whole genome shotgun (WGS) entry which is preliminary data.</text>
</comment>
<evidence type="ECO:0000313" key="2">
    <source>
        <dbReference type="EMBL" id="CAB4004088.1"/>
    </source>
</evidence>
<feature type="compositionally biased region" description="Basic and acidic residues" evidence="1">
    <location>
        <begin position="31"/>
        <end position="40"/>
    </location>
</feature>
<organism evidence="2 3">
    <name type="scientific">Paramuricea clavata</name>
    <name type="common">Red gorgonian</name>
    <name type="synonym">Violescent sea-whip</name>
    <dbReference type="NCBI Taxonomy" id="317549"/>
    <lineage>
        <taxon>Eukaryota</taxon>
        <taxon>Metazoa</taxon>
        <taxon>Cnidaria</taxon>
        <taxon>Anthozoa</taxon>
        <taxon>Octocorallia</taxon>
        <taxon>Malacalcyonacea</taxon>
        <taxon>Plexauridae</taxon>
        <taxon>Paramuricea</taxon>
    </lineage>
</organism>
<dbReference type="AlphaFoldDB" id="A0A7D9EB67"/>
<dbReference type="Proteomes" id="UP001152795">
    <property type="component" value="Unassembled WGS sequence"/>
</dbReference>
<evidence type="ECO:0000256" key="1">
    <source>
        <dbReference type="SAM" id="MobiDB-lite"/>
    </source>
</evidence>
<gene>
    <name evidence="2" type="ORF">PACLA_8A068188</name>
</gene>
<feature type="compositionally biased region" description="Polar residues" evidence="1">
    <location>
        <begin position="1"/>
        <end position="11"/>
    </location>
</feature>
<dbReference type="EMBL" id="CACRXK020004806">
    <property type="protein sequence ID" value="CAB4004088.1"/>
    <property type="molecule type" value="Genomic_DNA"/>
</dbReference>
<keyword evidence="3" id="KW-1185">Reference proteome</keyword>
<protein>
    <submittedName>
        <fullName evidence="2">Uncharacterized protein</fullName>
    </submittedName>
</protein>
<name>A0A7D9EB67_PARCT</name>
<sequence>MAEQLRQQDSNGIEVKDMETEGDGETASSHTSEEKIENNDETLRSRVKVWSFIINKYDGGREDGSSKYLAYLL</sequence>
<feature type="region of interest" description="Disordered" evidence="1">
    <location>
        <begin position="1"/>
        <end position="40"/>
    </location>
</feature>